<organism evidence="3">
    <name type="scientific">Strongyloides stercoralis</name>
    <name type="common">Threadworm</name>
    <dbReference type="NCBI Taxonomy" id="6248"/>
    <lineage>
        <taxon>Eukaryota</taxon>
        <taxon>Metazoa</taxon>
        <taxon>Ecdysozoa</taxon>
        <taxon>Nematoda</taxon>
        <taxon>Chromadorea</taxon>
        <taxon>Rhabditida</taxon>
        <taxon>Tylenchina</taxon>
        <taxon>Panagrolaimomorpha</taxon>
        <taxon>Strongyloidoidea</taxon>
        <taxon>Strongyloididae</taxon>
        <taxon>Strongyloides</taxon>
    </lineage>
</organism>
<dbReference type="WBParaSite" id="SSTP_0000248850.1">
    <property type="protein sequence ID" value="SSTP_0000248850.1"/>
    <property type="gene ID" value="SSTP_0000248850"/>
</dbReference>
<evidence type="ECO:0000313" key="2">
    <source>
        <dbReference type="Proteomes" id="UP000035681"/>
    </source>
</evidence>
<reference evidence="3" key="1">
    <citation type="submission" date="2015-08" db="UniProtKB">
        <authorList>
            <consortium name="WormBaseParasite"/>
        </authorList>
    </citation>
    <scope>IDENTIFICATION</scope>
</reference>
<accession>A0A0K0DZ24</accession>
<dbReference type="WBParaSite" id="TCONS_00011339.p1">
    <property type="protein sequence ID" value="TCONS_00011339.p1"/>
    <property type="gene ID" value="XLOC_005653"/>
</dbReference>
<feature type="chain" id="PRO_5005327182" evidence="1">
    <location>
        <begin position="25"/>
        <end position="135"/>
    </location>
</feature>
<sequence length="135" mass="16061">MIIKFHLLLILFFLIFNKFYLILCECGCGSRCSVYSLPKHCVRCCTSFVKREILFQNKSKNRFNYKKNRKINLRKNMNYENINWNNSKINKSKYYSIFDGNIETVQSQSISSSEDLLLSIISEVADKINRKKKFF</sequence>
<feature type="signal peptide" evidence="1">
    <location>
        <begin position="1"/>
        <end position="24"/>
    </location>
</feature>
<proteinExistence type="predicted"/>
<dbReference type="AlphaFoldDB" id="A0A0K0DZ24"/>
<protein>
    <submittedName>
        <fullName evidence="3 4">Uncharacterized protein</fullName>
    </submittedName>
</protein>
<dbReference type="Proteomes" id="UP000035681">
    <property type="component" value="Unplaced"/>
</dbReference>
<keyword evidence="2" id="KW-1185">Reference proteome</keyword>
<name>A0A0K0DZ24_STRER</name>
<evidence type="ECO:0000313" key="3">
    <source>
        <dbReference type="WBParaSite" id="SSTP_0000248850.1"/>
    </source>
</evidence>
<evidence type="ECO:0000256" key="1">
    <source>
        <dbReference type="SAM" id="SignalP"/>
    </source>
</evidence>
<keyword evidence="1" id="KW-0732">Signal</keyword>
<evidence type="ECO:0000313" key="4">
    <source>
        <dbReference type="WBParaSite" id="TCONS_00011339.p1"/>
    </source>
</evidence>